<evidence type="ECO:0000313" key="2">
    <source>
        <dbReference type="Proteomes" id="UP001157091"/>
    </source>
</evidence>
<evidence type="ECO:0000313" key="1">
    <source>
        <dbReference type="EMBL" id="GMA25846.1"/>
    </source>
</evidence>
<accession>A0ABQ6I6C5</accession>
<gene>
    <name evidence="1" type="ORF">GCM10025864_36050</name>
</gene>
<sequence>MRRPAGLALVAGVVVLALGVDPGSLASAVTRLVTEDVGAVDDLQTREDNFKDVVGGLDIGSGVDATPITGDAWVPAPDDDESDLPSDLPEAGQQTVALAAGTESTEPAVFRAATVADAEESDGVDVTVGGLPLTVAPVADAATPDAVTIRVADQIESAAAGVTGVMLDLSDASEAPRAEATRIQVSLDYSKFAGLAGGDWASRLHLVQIPACAHDTPADPRAVWSRWGPRTT</sequence>
<dbReference type="RefSeq" id="WP_284294310.1">
    <property type="nucleotide sequence ID" value="NZ_BSUK01000001.1"/>
</dbReference>
<protein>
    <submittedName>
        <fullName evidence="1">Uncharacterized protein</fullName>
    </submittedName>
</protein>
<reference evidence="2" key="1">
    <citation type="journal article" date="2019" name="Int. J. Syst. Evol. Microbiol.">
        <title>The Global Catalogue of Microorganisms (GCM) 10K type strain sequencing project: providing services to taxonomists for standard genome sequencing and annotation.</title>
        <authorList>
            <consortium name="The Broad Institute Genomics Platform"/>
            <consortium name="The Broad Institute Genome Sequencing Center for Infectious Disease"/>
            <person name="Wu L."/>
            <person name="Ma J."/>
        </authorList>
    </citation>
    <scope>NUCLEOTIDE SEQUENCE [LARGE SCALE GENOMIC DNA]</scope>
    <source>
        <strain evidence="2">NBRC 106348</strain>
    </source>
</reference>
<name>A0ABQ6I6C5_9MICO</name>
<organism evidence="1 2">
    <name type="scientific">Luteimicrobium album</name>
    <dbReference type="NCBI Taxonomy" id="1054550"/>
    <lineage>
        <taxon>Bacteria</taxon>
        <taxon>Bacillati</taxon>
        <taxon>Actinomycetota</taxon>
        <taxon>Actinomycetes</taxon>
        <taxon>Micrococcales</taxon>
        <taxon>Luteimicrobium</taxon>
    </lineage>
</organism>
<proteinExistence type="predicted"/>
<dbReference type="Proteomes" id="UP001157091">
    <property type="component" value="Unassembled WGS sequence"/>
</dbReference>
<dbReference type="EMBL" id="BSUK01000001">
    <property type="protein sequence ID" value="GMA25846.1"/>
    <property type="molecule type" value="Genomic_DNA"/>
</dbReference>
<comment type="caution">
    <text evidence="1">The sequence shown here is derived from an EMBL/GenBank/DDBJ whole genome shotgun (WGS) entry which is preliminary data.</text>
</comment>
<keyword evidence="2" id="KW-1185">Reference proteome</keyword>